<feature type="region of interest" description="Disordered" evidence="1">
    <location>
        <begin position="32"/>
        <end position="63"/>
    </location>
</feature>
<dbReference type="Proteomes" id="UP000292385">
    <property type="component" value="Unassembled WGS sequence"/>
</dbReference>
<reference evidence="3 4" key="1">
    <citation type="submission" date="2019-02" db="EMBL/GenBank/DDBJ databases">
        <title>Kribbella capetownensis sp. nov. and Kribbella speibonae sp. nov., isolated from soil.</title>
        <authorList>
            <person name="Curtis S.M."/>
            <person name="Norton I."/>
            <person name="Everest G.J."/>
            <person name="Meyers P.R."/>
        </authorList>
    </citation>
    <scope>NUCLEOTIDE SEQUENCE [LARGE SCALE GENOMIC DNA]</scope>
    <source>
        <strain evidence="3 4">SK5</strain>
    </source>
</reference>
<evidence type="ECO:0000256" key="2">
    <source>
        <dbReference type="SAM" id="SignalP"/>
    </source>
</evidence>
<protein>
    <submittedName>
        <fullName evidence="3">Uncharacterized protein</fullName>
    </submittedName>
</protein>
<evidence type="ECO:0000313" key="4">
    <source>
        <dbReference type="Proteomes" id="UP000292385"/>
    </source>
</evidence>
<accession>A0ABY1ZWM3</accession>
<comment type="caution">
    <text evidence="3">The sequence shown here is derived from an EMBL/GenBank/DDBJ whole genome shotgun (WGS) entry which is preliminary data.</text>
</comment>
<gene>
    <name evidence="3" type="ORF">E0H58_34720</name>
</gene>
<name>A0ABY1ZWM3_9ACTN</name>
<proteinExistence type="predicted"/>
<sequence>MSRHTRHWARITAALLAVGVLLVPAEALAESIEPEPTDWPAVKPATGQAVEPQPVDWPTPTKT</sequence>
<feature type="signal peptide" evidence="2">
    <location>
        <begin position="1"/>
        <end position="29"/>
    </location>
</feature>
<keyword evidence="2" id="KW-0732">Signal</keyword>
<organism evidence="3 4">
    <name type="scientific">Kribbella speibonae</name>
    <dbReference type="NCBI Taxonomy" id="1572660"/>
    <lineage>
        <taxon>Bacteria</taxon>
        <taxon>Bacillati</taxon>
        <taxon>Actinomycetota</taxon>
        <taxon>Actinomycetes</taxon>
        <taxon>Propionibacteriales</taxon>
        <taxon>Kribbellaceae</taxon>
        <taxon>Kribbella</taxon>
    </lineage>
</organism>
<dbReference type="RefSeq" id="WP_131467113.1">
    <property type="nucleotide sequence ID" value="NZ_SJJY01000009.1"/>
</dbReference>
<evidence type="ECO:0000256" key="1">
    <source>
        <dbReference type="SAM" id="MobiDB-lite"/>
    </source>
</evidence>
<keyword evidence="4" id="KW-1185">Reference proteome</keyword>
<dbReference type="EMBL" id="SJJY01000009">
    <property type="protein sequence ID" value="TCC19000.1"/>
    <property type="molecule type" value="Genomic_DNA"/>
</dbReference>
<feature type="chain" id="PRO_5045581843" evidence="2">
    <location>
        <begin position="30"/>
        <end position="63"/>
    </location>
</feature>
<evidence type="ECO:0000313" key="3">
    <source>
        <dbReference type="EMBL" id="TCC19000.1"/>
    </source>
</evidence>